<dbReference type="AlphaFoldDB" id="A0AAV5J1J0"/>
<dbReference type="EMBL" id="BPVZ01000024">
    <property type="protein sequence ID" value="GKV05936.1"/>
    <property type="molecule type" value="Genomic_DNA"/>
</dbReference>
<dbReference type="Proteomes" id="UP001054252">
    <property type="component" value="Unassembled WGS sequence"/>
</dbReference>
<protein>
    <submittedName>
        <fullName evidence="1">Uncharacterized protein</fullName>
    </submittedName>
</protein>
<gene>
    <name evidence="1" type="ORF">SLEP1_g17884</name>
</gene>
<name>A0AAV5J1J0_9ROSI</name>
<evidence type="ECO:0000313" key="1">
    <source>
        <dbReference type="EMBL" id="GKV05936.1"/>
    </source>
</evidence>
<comment type="caution">
    <text evidence="1">The sequence shown here is derived from an EMBL/GenBank/DDBJ whole genome shotgun (WGS) entry which is preliminary data.</text>
</comment>
<evidence type="ECO:0000313" key="2">
    <source>
        <dbReference type="Proteomes" id="UP001054252"/>
    </source>
</evidence>
<sequence length="63" mass="7236">MEENLCRDNHRDQPASRELEVPSCWSHFSVHSWSSCSRSSLSPSSRANTSGPWFLPFARAWAR</sequence>
<proteinExistence type="predicted"/>
<keyword evidence="2" id="KW-1185">Reference proteome</keyword>
<organism evidence="1 2">
    <name type="scientific">Rubroshorea leprosula</name>
    <dbReference type="NCBI Taxonomy" id="152421"/>
    <lineage>
        <taxon>Eukaryota</taxon>
        <taxon>Viridiplantae</taxon>
        <taxon>Streptophyta</taxon>
        <taxon>Embryophyta</taxon>
        <taxon>Tracheophyta</taxon>
        <taxon>Spermatophyta</taxon>
        <taxon>Magnoliopsida</taxon>
        <taxon>eudicotyledons</taxon>
        <taxon>Gunneridae</taxon>
        <taxon>Pentapetalae</taxon>
        <taxon>rosids</taxon>
        <taxon>malvids</taxon>
        <taxon>Malvales</taxon>
        <taxon>Dipterocarpaceae</taxon>
        <taxon>Rubroshorea</taxon>
    </lineage>
</organism>
<reference evidence="1 2" key="1">
    <citation type="journal article" date="2021" name="Commun. Biol.">
        <title>The genome of Shorea leprosula (Dipterocarpaceae) highlights the ecological relevance of drought in aseasonal tropical rainforests.</title>
        <authorList>
            <person name="Ng K.K.S."/>
            <person name="Kobayashi M.J."/>
            <person name="Fawcett J.A."/>
            <person name="Hatakeyama M."/>
            <person name="Paape T."/>
            <person name="Ng C.H."/>
            <person name="Ang C.C."/>
            <person name="Tnah L.H."/>
            <person name="Lee C.T."/>
            <person name="Nishiyama T."/>
            <person name="Sese J."/>
            <person name="O'Brien M.J."/>
            <person name="Copetti D."/>
            <person name="Mohd Noor M.I."/>
            <person name="Ong R.C."/>
            <person name="Putra M."/>
            <person name="Sireger I.Z."/>
            <person name="Indrioko S."/>
            <person name="Kosugi Y."/>
            <person name="Izuno A."/>
            <person name="Isagi Y."/>
            <person name="Lee S.L."/>
            <person name="Shimizu K.K."/>
        </authorList>
    </citation>
    <scope>NUCLEOTIDE SEQUENCE [LARGE SCALE GENOMIC DNA]</scope>
    <source>
        <strain evidence="1">214</strain>
    </source>
</reference>
<accession>A0AAV5J1J0</accession>